<evidence type="ECO:0000313" key="2">
    <source>
        <dbReference type="Proteomes" id="UP000532311"/>
    </source>
</evidence>
<proteinExistence type="predicted"/>
<keyword evidence="2" id="KW-1185">Reference proteome</keyword>
<accession>A0A8H6D7I0</accession>
<gene>
    <name evidence="1" type="ORF">FGLOB1_7535</name>
</gene>
<reference evidence="1 2" key="1">
    <citation type="submission" date="2020-05" db="EMBL/GenBank/DDBJ databases">
        <title>Identification and distribution of gene clusters putatively required for synthesis of sphingolipid metabolism inhibitors in phylogenetically diverse species of the filamentous fungus Fusarium.</title>
        <authorList>
            <person name="Kim H.-S."/>
            <person name="Busman M."/>
            <person name="Brown D.W."/>
            <person name="Divon H."/>
            <person name="Uhlig S."/>
            <person name="Proctor R.H."/>
        </authorList>
    </citation>
    <scope>NUCLEOTIDE SEQUENCE [LARGE SCALE GENOMIC DNA]</scope>
    <source>
        <strain evidence="1 2">NRRL 26131</strain>
    </source>
</reference>
<organism evidence="1 2">
    <name type="scientific">Fusarium globosum</name>
    <dbReference type="NCBI Taxonomy" id="78864"/>
    <lineage>
        <taxon>Eukaryota</taxon>
        <taxon>Fungi</taxon>
        <taxon>Dikarya</taxon>
        <taxon>Ascomycota</taxon>
        <taxon>Pezizomycotina</taxon>
        <taxon>Sordariomycetes</taxon>
        <taxon>Hypocreomycetidae</taxon>
        <taxon>Hypocreales</taxon>
        <taxon>Nectriaceae</taxon>
        <taxon>Fusarium</taxon>
        <taxon>Fusarium fujikuroi species complex</taxon>
    </lineage>
</organism>
<dbReference type="AlphaFoldDB" id="A0A8H6D7I0"/>
<name>A0A8H6D7I0_9HYPO</name>
<sequence>MSTATERLAADADGTRSGFDIHLLPHSEHEGNLRTENYPAGQLQREDIVRRQGLMNVSCILEDVAHGYYSDTNDDKLATVIILSSRFESLHNRHRIKRVEMSLTFSAKESGGSDPVVLAIAPDGFFSVQPTSQPETLNTTVGGTAGAGAFGVEVSANLQQERTVQREIIDMTKVQGIIHTAGRNHGRPNTAQWILRENGTAETGVPTSMQAAILLERSDMLEFQAHCAMTVTTDWLASAFSAFKSDPKDDPVFFHPDCKATSKLKIYNTDNLGGENLAALSRVTVTTVLNDTNRVENQQY</sequence>
<protein>
    <submittedName>
        <fullName evidence="1">Uncharacterized protein</fullName>
    </submittedName>
</protein>
<dbReference type="Proteomes" id="UP000532311">
    <property type="component" value="Unassembled WGS sequence"/>
</dbReference>
<comment type="caution">
    <text evidence="1">The sequence shown here is derived from an EMBL/GenBank/DDBJ whole genome shotgun (WGS) entry which is preliminary data.</text>
</comment>
<evidence type="ECO:0000313" key="1">
    <source>
        <dbReference type="EMBL" id="KAF5706215.1"/>
    </source>
</evidence>
<dbReference type="EMBL" id="JAAQPF010000327">
    <property type="protein sequence ID" value="KAF5706215.1"/>
    <property type="molecule type" value="Genomic_DNA"/>
</dbReference>